<feature type="domain" description="Agglutinin" evidence="1">
    <location>
        <begin position="172"/>
        <end position="309"/>
    </location>
</feature>
<accession>A0A7J6H0Q2</accession>
<dbReference type="Pfam" id="PF03318">
    <property type="entry name" value="ETX_MTX2"/>
    <property type="match status" value="1"/>
</dbReference>
<dbReference type="OMA" id="WFIFASS"/>
<dbReference type="InterPro" id="IPR053237">
    <property type="entry name" value="Natterin_C"/>
</dbReference>
<dbReference type="SUPFAM" id="SSF56973">
    <property type="entry name" value="Aerolisin/ETX pore-forming domain"/>
    <property type="match status" value="1"/>
</dbReference>
<dbReference type="EMBL" id="JAATIQ010000072">
    <property type="protein sequence ID" value="KAF4388796.1"/>
    <property type="molecule type" value="Genomic_DNA"/>
</dbReference>
<dbReference type="CDD" id="cd00257">
    <property type="entry name" value="beta-trefoil_FSCN-like"/>
    <property type="match status" value="1"/>
</dbReference>
<accession>A0A803PT36</accession>
<protein>
    <recommendedName>
        <fullName evidence="1">Agglutinin domain-containing protein</fullName>
    </recommendedName>
</protein>
<evidence type="ECO:0000259" key="1">
    <source>
        <dbReference type="SMART" id="SM00791"/>
    </source>
</evidence>
<dbReference type="Pfam" id="PF07468">
    <property type="entry name" value="Agglutinin"/>
    <property type="match status" value="1"/>
</dbReference>
<dbReference type="CDD" id="cd20216">
    <property type="entry name" value="PFM_HFR-2-like"/>
    <property type="match status" value="1"/>
</dbReference>
<dbReference type="PANTHER" id="PTHR39244:SF5">
    <property type="entry name" value="NATTERIN-3-LIKE"/>
    <property type="match status" value="1"/>
</dbReference>
<dbReference type="Proteomes" id="UP000583929">
    <property type="component" value="Unassembled WGS sequence"/>
</dbReference>
<dbReference type="InterPro" id="IPR036242">
    <property type="entry name" value="Agglutinin_dom_sf"/>
</dbReference>
<reference evidence="2 3" key="1">
    <citation type="journal article" date="2020" name="bioRxiv">
        <title>Sequence and annotation of 42 cannabis genomes reveals extensive copy number variation in cannabinoid synthesis and pathogen resistance genes.</title>
        <authorList>
            <person name="Mckernan K.J."/>
            <person name="Helbert Y."/>
            <person name="Kane L.T."/>
            <person name="Ebling H."/>
            <person name="Zhang L."/>
            <person name="Liu B."/>
            <person name="Eaton Z."/>
            <person name="Mclaughlin S."/>
            <person name="Kingan S."/>
            <person name="Baybayan P."/>
            <person name="Concepcion G."/>
            <person name="Jordan M."/>
            <person name="Riva A."/>
            <person name="Barbazuk W."/>
            <person name="Harkins T."/>
        </authorList>
    </citation>
    <scope>NUCLEOTIDE SEQUENCE [LARGE SCALE GENOMIC DNA]</scope>
    <source>
        <strain evidence="3">cv. Jamaican Lion 4</strain>
        <tissue evidence="2">Leaf</tissue>
    </source>
</reference>
<dbReference type="InterPro" id="IPR008998">
    <property type="entry name" value="Agglutinin"/>
</dbReference>
<organism evidence="2 3">
    <name type="scientific">Cannabis sativa</name>
    <name type="common">Hemp</name>
    <name type="synonym">Marijuana</name>
    <dbReference type="NCBI Taxonomy" id="3483"/>
    <lineage>
        <taxon>Eukaryota</taxon>
        <taxon>Viridiplantae</taxon>
        <taxon>Streptophyta</taxon>
        <taxon>Embryophyta</taxon>
        <taxon>Tracheophyta</taxon>
        <taxon>Spermatophyta</taxon>
        <taxon>Magnoliopsida</taxon>
        <taxon>eudicotyledons</taxon>
        <taxon>Gunneridae</taxon>
        <taxon>Pentapetalae</taxon>
        <taxon>rosids</taxon>
        <taxon>fabids</taxon>
        <taxon>Rosales</taxon>
        <taxon>Cannabaceae</taxon>
        <taxon>Cannabis</taxon>
    </lineage>
</organism>
<dbReference type="InterPro" id="IPR004991">
    <property type="entry name" value="Aerolysin-like"/>
</dbReference>
<name>A0A7J6H0Q2_CANSA</name>
<dbReference type="PANTHER" id="PTHR39244">
    <property type="entry name" value="NATTERIN-4"/>
    <property type="match status" value="1"/>
</dbReference>
<keyword evidence="3" id="KW-1185">Reference proteome</keyword>
<dbReference type="SUPFAM" id="SSF50382">
    <property type="entry name" value="Agglutinin"/>
    <property type="match status" value="2"/>
</dbReference>
<gene>
    <name evidence="2" type="ORF">G4B88_019073</name>
</gene>
<dbReference type="Gene3D" id="2.170.15.10">
    <property type="entry name" value="Proaerolysin, chain A, domain 3"/>
    <property type="match status" value="1"/>
</dbReference>
<dbReference type="SMART" id="SM00791">
    <property type="entry name" value="Agglutinin"/>
    <property type="match status" value="1"/>
</dbReference>
<dbReference type="AlphaFoldDB" id="A0A7J6H0Q2"/>
<sequence>MSSSSSTSTGWPRFVVMKDYVCADKKSIYLRQISKEESIAKGVPPTSLINGEQDISSPLLKFEFISAKKNPKGVHIRCCNNNKFLKIEVKKDAANDDQWFIFASSEDPIEEDSPEQPCTWFEIKEHPNMPENYCFTHVASNRIVVQDYDSNLLYASSKYYDYFRFLDWESLVIFPKNNTLAFLGENNKYLSPNGDNHVMLFNKDAVTDDSVTHQIFSVYDGYIRIKNNSTGKFFRLEENNWIRASSDDPSANDDNTLFWPVKVTDNTVALLVKASEPRRFAKLYTNEYESGLSAIDPEISSFAKLVVVDTVGSRSIYGIEFRPDEGRIYNVQALEKAHASAQNYDKEKENTLTLTFSYKTSRSTTYSVSGSLKIGVHTSLEVSEIPLVAKESIGFSYEFTTTIGWETTKTVETATESTYTVIVPPKSRTTVTLLATQGMCDVPFSYTQRDILRDGSVIIHKLNDGIFTGLNTFNMDFIAESEPLLPKDDNNQSLVKNCITQY</sequence>
<comment type="caution">
    <text evidence="2">The sequence shown here is derived from an EMBL/GenBank/DDBJ whole genome shotgun (WGS) entry which is preliminary data.</text>
</comment>
<dbReference type="Gene3D" id="2.80.10.50">
    <property type="match status" value="2"/>
</dbReference>
<proteinExistence type="predicted"/>
<evidence type="ECO:0000313" key="3">
    <source>
        <dbReference type="Proteomes" id="UP000583929"/>
    </source>
</evidence>
<evidence type="ECO:0000313" key="2">
    <source>
        <dbReference type="EMBL" id="KAF4388796.1"/>
    </source>
</evidence>
<dbReference type="OrthoDB" id="4948898at2759"/>